<dbReference type="AlphaFoldDB" id="A0AAN5CH94"/>
<feature type="non-terminal residue" evidence="5">
    <location>
        <position position="181"/>
    </location>
</feature>
<evidence type="ECO:0000313" key="5">
    <source>
        <dbReference type="EMBL" id="GMR43071.1"/>
    </source>
</evidence>
<dbReference type="GO" id="GO:0005525">
    <property type="term" value="F:GTP binding"/>
    <property type="evidence" value="ECO:0007669"/>
    <property type="project" value="UniProtKB-KW"/>
</dbReference>
<feature type="binding site" evidence="3">
    <location>
        <position position="83"/>
    </location>
    <ligand>
        <name>GTP</name>
        <dbReference type="ChEBI" id="CHEBI:37565"/>
    </ligand>
</feature>
<gene>
    <name evidence="5" type="ORF">PMAYCL1PPCAC_13266</name>
</gene>
<dbReference type="InterPro" id="IPR027417">
    <property type="entry name" value="P-loop_NTPase"/>
</dbReference>
<dbReference type="Pfam" id="PF00025">
    <property type="entry name" value="Arf"/>
    <property type="match status" value="1"/>
</dbReference>
<dbReference type="GO" id="GO:0003924">
    <property type="term" value="F:GTPase activity"/>
    <property type="evidence" value="ECO:0007669"/>
    <property type="project" value="InterPro"/>
</dbReference>
<protein>
    <recommendedName>
        <fullName evidence="7">ADP ribosylation factor</fullName>
    </recommendedName>
</protein>
<name>A0AAN5CH94_9BILA</name>
<keyword evidence="6" id="KW-1185">Reference proteome</keyword>
<evidence type="ECO:0000256" key="4">
    <source>
        <dbReference type="SAM" id="Phobius"/>
    </source>
</evidence>
<reference evidence="6" key="1">
    <citation type="submission" date="2022-10" db="EMBL/GenBank/DDBJ databases">
        <title>Genome assembly of Pristionchus species.</title>
        <authorList>
            <person name="Yoshida K."/>
            <person name="Sommer R.J."/>
        </authorList>
    </citation>
    <scope>NUCLEOTIDE SEQUENCE [LARGE SCALE GENOMIC DNA]</scope>
    <source>
        <strain evidence="6">RS5460</strain>
    </source>
</reference>
<proteinExistence type="predicted"/>
<dbReference type="EMBL" id="BTRK01000003">
    <property type="protein sequence ID" value="GMR43071.1"/>
    <property type="molecule type" value="Genomic_DNA"/>
</dbReference>
<dbReference type="SUPFAM" id="SSF52540">
    <property type="entry name" value="P-loop containing nucleoside triphosphate hydrolases"/>
    <property type="match status" value="1"/>
</dbReference>
<organism evidence="5 6">
    <name type="scientific">Pristionchus mayeri</name>
    <dbReference type="NCBI Taxonomy" id="1317129"/>
    <lineage>
        <taxon>Eukaryota</taxon>
        <taxon>Metazoa</taxon>
        <taxon>Ecdysozoa</taxon>
        <taxon>Nematoda</taxon>
        <taxon>Chromadorea</taxon>
        <taxon>Rhabditida</taxon>
        <taxon>Rhabditina</taxon>
        <taxon>Diplogasteromorpha</taxon>
        <taxon>Diplogasteroidea</taxon>
        <taxon>Neodiplogasteridae</taxon>
        <taxon>Pristionchus</taxon>
    </lineage>
</organism>
<comment type="caution">
    <text evidence="5">The sequence shown here is derived from an EMBL/GenBank/DDBJ whole genome shotgun (WGS) entry which is preliminary data.</text>
</comment>
<evidence type="ECO:0008006" key="7">
    <source>
        <dbReference type="Google" id="ProtNLM"/>
    </source>
</evidence>
<keyword evidence="4" id="KW-0472">Membrane</keyword>
<keyword evidence="4" id="KW-0812">Transmembrane</keyword>
<evidence type="ECO:0000256" key="2">
    <source>
        <dbReference type="ARBA" id="ARBA00023134"/>
    </source>
</evidence>
<keyword evidence="4" id="KW-1133">Transmembrane helix</keyword>
<evidence type="ECO:0000256" key="3">
    <source>
        <dbReference type="PIRSR" id="PIRSR606689-1"/>
    </source>
</evidence>
<dbReference type="Proteomes" id="UP001328107">
    <property type="component" value="Unassembled WGS sequence"/>
</dbReference>
<sequence length="181" mass="20695">MISELITSAVISITIYGIMRYYFNYKIIRVVILGADEGLRRSVTDRILEGGVAFGNWPEIMAGATRHKVDIGHSEYTFLELRGDPVEYYHLYDHFDVAIFIIDSSAEDQKASLDLFERAMKLGTLKDIKFMVYAIKKDSEAEKNLSEDEVKEVYGLERFSQKVHIQPVDFQLIGIGAGMKW</sequence>
<keyword evidence="1 3" id="KW-0547">Nucleotide-binding</keyword>
<accession>A0AAN5CH94</accession>
<keyword evidence="2 3" id="KW-0342">GTP-binding</keyword>
<evidence type="ECO:0000313" key="6">
    <source>
        <dbReference type="Proteomes" id="UP001328107"/>
    </source>
</evidence>
<dbReference type="Gene3D" id="3.40.50.300">
    <property type="entry name" value="P-loop containing nucleotide triphosphate hydrolases"/>
    <property type="match status" value="1"/>
</dbReference>
<dbReference type="InterPro" id="IPR006689">
    <property type="entry name" value="Small_GTPase_ARF/SAR"/>
</dbReference>
<evidence type="ECO:0000256" key="1">
    <source>
        <dbReference type="ARBA" id="ARBA00022741"/>
    </source>
</evidence>
<feature type="transmembrane region" description="Helical" evidence="4">
    <location>
        <begin position="6"/>
        <end position="23"/>
    </location>
</feature>